<evidence type="ECO:0000256" key="2">
    <source>
        <dbReference type="SAM" id="SignalP"/>
    </source>
</evidence>
<feature type="signal peptide" evidence="2">
    <location>
        <begin position="1"/>
        <end position="23"/>
    </location>
</feature>
<keyword evidence="4" id="KW-1185">Reference proteome</keyword>
<evidence type="ECO:0000256" key="1">
    <source>
        <dbReference type="SAM" id="MobiDB-lite"/>
    </source>
</evidence>
<reference evidence="3 4" key="1">
    <citation type="submission" date="2022-12" db="EMBL/GenBank/DDBJ databases">
        <authorList>
            <person name="Muema E."/>
        </authorList>
    </citation>
    <scope>NUCLEOTIDE SEQUENCE [LARGE SCALE GENOMIC DNA]</scope>
    <source>
        <strain evidence="4">1330</strain>
    </source>
</reference>
<accession>A0ABU8KCH1</accession>
<dbReference type="EMBL" id="JAPYKO010000007">
    <property type="protein sequence ID" value="MEI9403140.1"/>
    <property type="molecule type" value="Genomic_DNA"/>
</dbReference>
<proteinExistence type="predicted"/>
<evidence type="ECO:0008006" key="5">
    <source>
        <dbReference type="Google" id="ProtNLM"/>
    </source>
</evidence>
<feature type="chain" id="PRO_5046002261" description="Acid-shock protein" evidence="2">
    <location>
        <begin position="24"/>
        <end position="86"/>
    </location>
</feature>
<dbReference type="RefSeq" id="WP_337093547.1">
    <property type="nucleotide sequence ID" value="NZ_JAPYKO010000007.1"/>
</dbReference>
<organism evidence="3 4">
    <name type="scientific">Mesorhizobium argentiipisi</name>
    <dbReference type="NCBI Taxonomy" id="3015175"/>
    <lineage>
        <taxon>Bacteria</taxon>
        <taxon>Pseudomonadati</taxon>
        <taxon>Pseudomonadota</taxon>
        <taxon>Alphaproteobacteria</taxon>
        <taxon>Hyphomicrobiales</taxon>
        <taxon>Phyllobacteriaceae</taxon>
        <taxon>Mesorhizobium</taxon>
    </lineage>
</organism>
<name>A0ABU8KCH1_9HYPH</name>
<keyword evidence="2" id="KW-0732">Signal</keyword>
<feature type="region of interest" description="Disordered" evidence="1">
    <location>
        <begin position="58"/>
        <end position="86"/>
    </location>
</feature>
<evidence type="ECO:0000313" key="3">
    <source>
        <dbReference type="EMBL" id="MEI9403140.1"/>
    </source>
</evidence>
<evidence type="ECO:0000313" key="4">
    <source>
        <dbReference type="Proteomes" id="UP001366503"/>
    </source>
</evidence>
<dbReference type="Proteomes" id="UP001366503">
    <property type="component" value="Unassembled WGS sequence"/>
</dbReference>
<protein>
    <recommendedName>
        <fullName evidence="5">Acid-shock protein</fullName>
    </recommendedName>
</protein>
<sequence length="86" mass="8738">MKKSLLSVVGLAFALAVSMPVLGPNDAAAATKPAPAATAATSSAPASDAMTKKKHVTKACKVTKKHKCPVKHKRGAGKKAAPKKAY</sequence>
<comment type="caution">
    <text evidence="3">The sequence shown here is derived from an EMBL/GenBank/DDBJ whole genome shotgun (WGS) entry which is preliminary data.</text>
</comment>
<gene>
    <name evidence="3" type="ORF">O7A05_13340</name>
</gene>